<dbReference type="EMBL" id="JBHSAO010000006">
    <property type="protein sequence ID" value="MFC4023897.1"/>
    <property type="molecule type" value="Genomic_DNA"/>
</dbReference>
<keyword evidence="10" id="KW-1185">Reference proteome</keyword>
<accession>A0ABV8GZ13</accession>
<gene>
    <name evidence="9" type="ORF">ACFOUV_08835</name>
</gene>
<dbReference type="RefSeq" id="WP_379496395.1">
    <property type="nucleotide sequence ID" value="NZ_JBHSAO010000006.1"/>
</dbReference>
<dbReference type="InterPro" id="IPR037185">
    <property type="entry name" value="EmrE-like"/>
</dbReference>
<feature type="domain" description="EamA" evidence="8">
    <location>
        <begin position="163"/>
        <end position="296"/>
    </location>
</feature>
<feature type="transmembrane region" description="Helical" evidence="7">
    <location>
        <begin position="138"/>
        <end position="155"/>
    </location>
</feature>
<comment type="subcellular location">
    <subcellularLocation>
        <location evidence="1">Cell membrane</location>
        <topology evidence="1">Multi-pass membrane protein</topology>
    </subcellularLocation>
</comment>
<evidence type="ECO:0000313" key="9">
    <source>
        <dbReference type="EMBL" id="MFC4023897.1"/>
    </source>
</evidence>
<feature type="transmembrane region" description="Helical" evidence="7">
    <location>
        <begin position="281"/>
        <end position="299"/>
    </location>
</feature>
<evidence type="ECO:0000256" key="3">
    <source>
        <dbReference type="ARBA" id="ARBA00022475"/>
    </source>
</evidence>
<evidence type="ECO:0000313" key="10">
    <source>
        <dbReference type="Proteomes" id="UP001595772"/>
    </source>
</evidence>
<dbReference type="SUPFAM" id="SSF103481">
    <property type="entry name" value="Multidrug resistance efflux transporter EmrE"/>
    <property type="match status" value="2"/>
</dbReference>
<comment type="caution">
    <text evidence="9">The sequence shown here is derived from an EMBL/GenBank/DDBJ whole genome shotgun (WGS) entry which is preliminary data.</text>
</comment>
<protein>
    <submittedName>
        <fullName evidence="9">DMT family transporter</fullName>
    </submittedName>
</protein>
<dbReference type="PANTHER" id="PTHR32322:SF18">
    <property type="entry name" value="S-ADENOSYLMETHIONINE_S-ADENOSYLHOMOCYSTEINE TRANSPORTER"/>
    <property type="match status" value="1"/>
</dbReference>
<feature type="transmembrane region" description="Helical" evidence="7">
    <location>
        <begin position="79"/>
        <end position="102"/>
    </location>
</feature>
<dbReference type="Pfam" id="PF00892">
    <property type="entry name" value="EamA"/>
    <property type="match status" value="2"/>
</dbReference>
<evidence type="ECO:0000256" key="6">
    <source>
        <dbReference type="ARBA" id="ARBA00023136"/>
    </source>
</evidence>
<feature type="transmembrane region" description="Helical" evidence="7">
    <location>
        <begin position="254"/>
        <end position="275"/>
    </location>
</feature>
<keyword evidence="5 7" id="KW-1133">Transmembrane helix</keyword>
<feature type="transmembrane region" description="Helical" evidence="7">
    <location>
        <begin position="194"/>
        <end position="213"/>
    </location>
</feature>
<keyword evidence="4 7" id="KW-0812">Transmembrane</keyword>
<feature type="transmembrane region" description="Helical" evidence="7">
    <location>
        <begin position="46"/>
        <end position="67"/>
    </location>
</feature>
<name>A0ABV8GZ13_9BACI</name>
<evidence type="ECO:0000256" key="2">
    <source>
        <dbReference type="ARBA" id="ARBA00007362"/>
    </source>
</evidence>
<feature type="transmembrane region" description="Helical" evidence="7">
    <location>
        <begin position="225"/>
        <end position="247"/>
    </location>
</feature>
<feature type="transmembrane region" description="Helical" evidence="7">
    <location>
        <begin position="161"/>
        <end position="182"/>
    </location>
</feature>
<feature type="domain" description="EamA" evidence="8">
    <location>
        <begin position="20"/>
        <end position="149"/>
    </location>
</feature>
<evidence type="ECO:0000256" key="7">
    <source>
        <dbReference type="SAM" id="Phobius"/>
    </source>
</evidence>
<keyword evidence="6 7" id="KW-0472">Membrane</keyword>
<evidence type="ECO:0000256" key="5">
    <source>
        <dbReference type="ARBA" id="ARBA00022989"/>
    </source>
</evidence>
<keyword evidence="3" id="KW-1003">Cell membrane</keyword>
<evidence type="ECO:0000259" key="8">
    <source>
        <dbReference type="Pfam" id="PF00892"/>
    </source>
</evidence>
<dbReference type="PANTHER" id="PTHR32322">
    <property type="entry name" value="INNER MEMBRANE TRANSPORTER"/>
    <property type="match status" value="1"/>
</dbReference>
<comment type="similarity">
    <text evidence="2">Belongs to the EamA transporter family.</text>
</comment>
<reference evidence="10" key="1">
    <citation type="journal article" date="2019" name="Int. J. Syst. Evol. Microbiol.">
        <title>The Global Catalogue of Microorganisms (GCM) 10K type strain sequencing project: providing services to taxonomists for standard genome sequencing and annotation.</title>
        <authorList>
            <consortium name="The Broad Institute Genomics Platform"/>
            <consortium name="The Broad Institute Genome Sequencing Center for Infectious Disease"/>
            <person name="Wu L."/>
            <person name="Ma J."/>
        </authorList>
    </citation>
    <scope>NUCLEOTIDE SEQUENCE [LARGE SCALE GENOMIC DNA]</scope>
    <source>
        <strain evidence="10">IBRC-M 10703</strain>
    </source>
</reference>
<feature type="transmembrane region" description="Helical" evidence="7">
    <location>
        <begin position="16"/>
        <end position="34"/>
    </location>
</feature>
<evidence type="ECO:0000256" key="1">
    <source>
        <dbReference type="ARBA" id="ARBA00004651"/>
    </source>
</evidence>
<dbReference type="InterPro" id="IPR050638">
    <property type="entry name" value="AA-Vitamin_Transporters"/>
</dbReference>
<organism evidence="9 10">
    <name type="scientific">Oceanobacillus longus</name>
    <dbReference type="NCBI Taxonomy" id="930120"/>
    <lineage>
        <taxon>Bacteria</taxon>
        <taxon>Bacillati</taxon>
        <taxon>Bacillota</taxon>
        <taxon>Bacilli</taxon>
        <taxon>Bacillales</taxon>
        <taxon>Bacillaceae</taxon>
        <taxon>Oceanobacillus</taxon>
    </lineage>
</organism>
<dbReference type="Proteomes" id="UP001595772">
    <property type="component" value="Unassembled WGS sequence"/>
</dbReference>
<dbReference type="InterPro" id="IPR000620">
    <property type="entry name" value="EamA_dom"/>
</dbReference>
<sequence>MTQKFPCIKTLRQNKLLLWLLILTITIIWGYAWVLMKASIEFMGPFSFSFLRFGVGTVTLMLFVWLLKIGIPPRESWKHLLIVGTLQTAIVFLFVMFALRYVDAGKSSVLLYSMPIWSSMLATKFLQEKITPAKMAGLWIGMLGLLTILGWDIWVGQNPSIIIGELLIIIAAISWAVSNVYYRIHVQDLPKIQATAFQMLFGTIAIFIVTLFMEWGEPVHLNAQSTYYILFTGVLASALCFTVWFIILGMIDMVTATISTMLVPMFGLVFSSLLLNEEMTPSIVVGFVLIVIGIIVAQLKNPRLQ</sequence>
<evidence type="ECO:0000256" key="4">
    <source>
        <dbReference type="ARBA" id="ARBA00022692"/>
    </source>
</evidence>
<proteinExistence type="inferred from homology"/>